<comment type="caution">
    <text evidence="1">The sequence shown here is derived from an EMBL/GenBank/DDBJ whole genome shotgun (WGS) entry which is preliminary data.</text>
</comment>
<reference evidence="1 2" key="1">
    <citation type="journal article" date="2016" name="Nat. Commun.">
        <title>Thousands of microbial genomes shed light on interconnected biogeochemical processes in an aquifer system.</title>
        <authorList>
            <person name="Anantharaman K."/>
            <person name="Brown C.T."/>
            <person name="Hug L.A."/>
            <person name="Sharon I."/>
            <person name="Castelle C.J."/>
            <person name="Probst A.J."/>
            <person name="Thomas B.C."/>
            <person name="Singh A."/>
            <person name="Wilkins M.J."/>
            <person name="Karaoz U."/>
            <person name="Brodie E.L."/>
            <person name="Williams K.H."/>
            <person name="Hubbard S.S."/>
            <person name="Banfield J.F."/>
        </authorList>
    </citation>
    <scope>NUCLEOTIDE SEQUENCE [LARGE SCALE GENOMIC DNA]</scope>
</reference>
<dbReference type="AlphaFoldDB" id="A0A1F5RCP1"/>
<evidence type="ECO:0000313" key="2">
    <source>
        <dbReference type="Proteomes" id="UP000177230"/>
    </source>
</evidence>
<protein>
    <submittedName>
        <fullName evidence="1">Uncharacterized protein</fullName>
    </submittedName>
</protein>
<dbReference type="Proteomes" id="UP000177230">
    <property type="component" value="Unassembled WGS sequence"/>
</dbReference>
<sequence>MNFLKNIFGAKEAKTGHAISLQQGVAANALSIQALINVLVAKDLCTRQELLDELKKISGQNQHHARPGK</sequence>
<name>A0A1F5RCP1_9BACT</name>
<dbReference type="EMBL" id="MFFM01000034">
    <property type="protein sequence ID" value="OGF12184.1"/>
    <property type="molecule type" value="Genomic_DNA"/>
</dbReference>
<organism evidence="1 2">
    <name type="scientific">Candidatus Edwardsbacteria bacterium GWF2_54_11</name>
    <dbReference type="NCBI Taxonomy" id="1817851"/>
    <lineage>
        <taxon>Bacteria</taxon>
        <taxon>Candidatus Edwardsiibacteriota</taxon>
    </lineage>
</organism>
<gene>
    <name evidence="1" type="ORF">A2024_04140</name>
</gene>
<proteinExistence type="predicted"/>
<evidence type="ECO:0000313" key="1">
    <source>
        <dbReference type="EMBL" id="OGF12184.1"/>
    </source>
</evidence>
<accession>A0A1F5RCP1</accession>